<protein>
    <recommendedName>
        <fullName evidence="3">cyclic pyranopterin monophosphate synthase</fullName>
        <ecNumber evidence="3">4.6.1.17</ecNumber>
    </recommendedName>
</protein>
<evidence type="ECO:0000259" key="6">
    <source>
        <dbReference type="Pfam" id="PF01967"/>
    </source>
</evidence>
<accession>A0A3B1DDV8</accession>
<sequence length="159" mass="17103">MKNLTHVDNNGKANMVDVSGKSSNLRTAEAFGEVFVSDALFEKIKKNEIEKGDVLTTAKIAGIQGGKKTSELIPLCHNIFISKINVNLTLNEDNKSVEIVSSAKTNSVTGIEMEALIAVTIAALTVYDMCKSVDKSIRISNIKLLKKTGGKSGDYIANI</sequence>
<dbReference type="InterPro" id="IPR047594">
    <property type="entry name" value="MoaC_bact/euk"/>
</dbReference>
<dbReference type="CDD" id="cd01420">
    <property type="entry name" value="MoaC_PE"/>
    <property type="match status" value="1"/>
</dbReference>
<proteinExistence type="inferred from homology"/>
<dbReference type="GO" id="GO:0061799">
    <property type="term" value="F:cyclic pyranopterin monophosphate synthase activity"/>
    <property type="evidence" value="ECO:0007669"/>
    <property type="project" value="UniProtKB-EC"/>
</dbReference>
<keyword evidence="4" id="KW-0501">Molybdenum cofactor biosynthesis</keyword>
<dbReference type="Pfam" id="PF01967">
    <property type="entry name" value="MoaC"/>
    <property type="match status" value="1"/>
</dbReference>
<organism evidence="7">
    <name type="scientific">hydrothermal vent metagenome</name>
    <dbReference type="NCBI Taxonomy" id="652676"/>
    <lineage>
        <taxon>unclassified sequences</taxon>
        <taxon>metagenomes</taxon>
        <taxon>ecological metagenomes</taxon>
    </lineage>
</organism>
<dbReference type="Gene3D" id="3.30.70.640">
    <property type="entry name" value="Molybdopterin cofactor biosynthesis C (MoaC) domain"/>
    <property type="match status" value="1"/>
</dbReference>
<evidence type="ECO:0000256" key="1">
    <source>
        <dbReference type="ARBA" id="ARBA00001637"/>
    </source>
</evidence>
<dbReference type="NCBIfam" id="TIGR00581">
    <property type="entry name" value="moaC"/>
    <property type="match status" value="1"/>
</dbReference>
<evidence type="ECO:0000256" key="2">
    <source>
        <dbReference type="ARBA" id="ARBA00005046"/>
    </source>
</evidence>
<gene>
    <name evidence="7" type="ORF">MNBD_IGNAVI01-14</name>
</gene>
<dbReference type="GO" id="GO:0006777">
    <property type="term" value="P:Mo-molybdopterin cofactor biosynthetic process"/>
    <property type="evidence" value="ECO:0007669"/>
    <property type="project" value="UniProtKB-KW"/>
</dbReference>
<dbReference type="PANTHER" id="PTHR22960">
    <property type="entry name" value="MOLYBDOPTERIN COFACTOR SYNTHESIS PROTEIN A"/>
    <property type="match status" value="1"/>
</dbReference>
<dbReference type="InterPro" id="IPR036522">
    <property type="entry name" value="MoaC_sf"/>
</dbReference>
<dbReference type="GO" id="GO:0061798">
    <property type="term" value="F:GTP 3',8'-cyclase activity"/>
    <property type="evidence" value="ECO:0007669"/>
    <property type="project" value="TreeGrafter"/>
</dbReference>
<dbReference type="InterPro" id="IPR002820">
    <property type="entry name" value="Mopterin_CF_biosynth-C_dom"/>
</dbReference>
<dbReference type="InterPro" id="IPR050105">
    <property type="entry name" value="MoCo_biosynth_MoaA/MoaC"/>
</dbReference>
<evidence type="ECO:0000256" key="5">
    <source>
        <dbReference type="ARBA" id="ARBA00023239"/>
    </source>
</evidence>
<dbReference type="InterPro" id="IPR023045">
    <property type="entry name" value="MoaC"/>
</dbReference>
<dbReference type="HAMAP" id="MF_01224_B">
    <property type="entry name" value="MoaC_B"/>
    <property type="match status" value="1"/>
</dbReference>
<reference evidence="7" key="1">
    <citation type="submission" date="2018-06" db="EMBL/GenBank/DDBJ databases">
        <authorList>
            <person name="Zhirakovskaya E."/>
        </authorList>
    </citation>
    <scope>NUCLEOTIDE SEQUENCE</scope>
</reference>
<evidence type="ECO:0000256" key="3">
    <source>
        <dbReference type="ARBA" id="ARBA00012575"/>
    </source>
</evidence>
<dbReference type="SUPFAM" id="SSF55040">
    <property type="entry name" value="Molybdenum cofactor biosynthesis protein C, MoaC"/>
    <property type="match status" value="1"/>
</dbReference>
<evidence type="ECO:0000313" key="7">
    <source>
        <dbReference type="EMBL" id="VAX26827.1"/>
    </source>
</evidence>
<dbReference type="PANTHER" id="PTHR22960:SF0">
    <property type="entry name" value="MOLYBDENUM COFACTOR BIOSYNTHESIS PROTEIN 1"/>
    <property type="match status" value="1"/>
</dbReference>
<comment type="catalytic activity">
    <reaction evidence="1">
        <text>(8S)-3',8-cyclo-7,8-dihydroguanosine 5'-triphosphate = cyclic pyranopterin phosphate + diphosphate</text>
        <dbReference type="Rhea" id="RHEA:49580"/>
        <dbReference type="ChEBI" id="CHEBI:33019"/>
        <dbReference type="ChEBI" id="CHEBI:59648"/>
        <dbReference type="ChEBI" id="CHEBI:131766"/>
        <dbReference type="EC" id="4.6.1.17"/>
    </reaction>
</comment>
<dbReference type="AlphaFoldDB" id="A0A3B1DDV8"/>
<dbReference type="EMBL" id="UOGD01000356">
    <property type="protein sequence ID" value="VAX26827.1"/>
    <property type="molecule type" value="Genomic_DNA"/>
</dbReference>
<dbReference type="EC" id="4.6.1.17" evidence="3"/>
<keyword evidence="5" id="KW-0456">Lyase</keyword>
<feature type="domain" description="Molybdopterin cofactor biosynthesis C (MoaC)" evidence="6">
    <location>
        <begin position="15"/>
        <end position="150"/>
    </location>
</feature>
<evidence type="ECO:0000256" key="4">
    <source>
        <dbReference type="ARBA" id="ARBA00023150"/>
    </source>
</evidence>
<dbReference type="UniPathway" id="UPA00344"/>
<name>A0A3B1DDV8_9ZZZZ</name>
<comment type="pathway">
    <text evidence="2">Cofactor biosynthesis; molybdopterin biosynthesis.</text>
</comment>
<dbReference type="NCBIfam" id="NF006870">
    <property type="entry name" value="PRK09364.1"/>
    <property type="match status" value="1"/>
</dbReference>